<organism evidence="1">
    <name type="scientific">marine sediment metagenome</name>
    <dbReference type="NCBI Taxonomy" id="412755"/>
    <lineage>
        <taxon>unclassified sequences</taxon>
        <taxon>metagenomes</taxon>
        <taxon>ecological metagenomes</taxon>
    </lineage>
</organism>
<comment type="caution">
    <text evidence="1">The sequence shown here is derived from an EMBL/GenBank/DDBJ whole genome shotgun (WGS) entry which is preliminary data.</text>
</comment>
<evidence type="ECO:0000313" key="1">
    <source>
        <dbReference type="EMBL" id="GAF95768.1"/>
    </source>
</evidence>
<proteinExistence type="predicted"/>
<feature type="non-terminal residue" evidence="1">
    <location>
        <position position="1"/>
    </location>
</feature>
<dbReference type="EMBL" id="BARS01010636">
    <property type="protein sequence ID" value="GAF95768.1"/>
    <property type="molecule type" value="Genomic_DNA"/>
</dbReference>
<dbReference type="AlphaFoldDB" id="X0TQE3"/>
<name>X0TQE3_9ZZZZ</name>
<gene>
    <name evidence="1" type="ORF">S01H1_19644</name>
</gene>
<sequence>GLTITLSGSLNAVIECTIILDETVNDEVPCKYPDAPNDPPCGDRVTVASQPLQTTIIAIEGKQYTLEIVGFADCDVPGTPTKIFYTREKAASKACLYARLVELRTGL</sequence>
<dbReference type="InterPro" id="IPR047995">
    <property type="entry name" value="Choice_anch_K"/>
</dbReference>
<accession>X0TQE3</accession>
<dbReference type="NCBIfam" id="NF038131">
    <property type="entry name" value="choice_anch_K"/>
    <property type="match status" value="1"/>
</dbReference>
<reference evidence="1" key="1">
    <citation type="journal article" date="2014" name="Front. Microbiol.">
        <title>High frequency of phylogenetically diverse reductive dehalogenase-homologous genes in deep subseafloor sedimentary metagenomes.</title>
        <authorList>
            <person name="Kawai M."/>
            <person name="Futagami T."/>
            <person name="Toyoda A."/>
            <person name="Takaki Y."/>
            <person name="Nishi S."/>
            <person name="Hori S."/>
            <person name="Arai W."/>
            <person name="Tsubouchi T."/>
            <person name="Morono Y."/>
            <person name="Uchiyama I."/>
            <person name="Ito T."/>
            <person name="Fujiyama A."/>
            <person name="Inagaki F."/>
            <person name="Takami H."/>
        </authorList>
    </citation>
    <scope>NUCLEOTIDE SEQUENCE</scope>
    <source>
        <strain evidence="1">Expedition CK06-06</strain>
    </source>
</reference>
<protein>
    <submittedName>
        <fullName evidence="1">Uncharacterized protein</fullName>
    </submittedName>
</protein>